<reference evidence="1 2" key="1">
    <citation type="journal article" date="2009" name="Appl. Environ. Microbiol.">
        <title>Rhizobium sp. strain NGR234 possesses a remarkable number of secretion systems.</title>
        <authorList>
            <person name="Schmeisser C."/>
            <person name="Liesegang H."/>
            <person name="Krysciak D."/>
            <person name="Bakkou N."/>
            <person name="Le Quere A."/>
            <person name="Wollherr A."/>
            <person name="Heinemeyer I."/>
            <person name="Morgenstern B."/>
            <person name="Pommerening-Roeser A."/>
            <person name="Flores M."/>
            <person name="Palacios R."/>
            <person name="Brenner S."/>
            <person name="Gottschalk G."/>
            <person name="Schmitz R.A."/>
            <person name="Broughton W.J."/>
            <person name="Perret X."/>
            <person name="Strittmatter A.W."/>
            <person name="Streit W.R."/>
        </authorList>
    </citation>
    <scope>NUCLEOTIDE SEQUENCE [LARGE SCALE GENOMIC DNA]</scope>
    <source>
        <strain evidence="2">NBRC 101917 / NGR234</strain>
    </source>
</reference>
<dbReference type="HOGENOM" id="CLU_115863_0_0_5"/>
<evidence type="ECO:0008006" key="3">
    <source>
        <dbReference type="Google" id="ProtNLM"/>
    </source>
</evidence>
<dbReference type="AlphaFoldDB" id="C3MFE3"/>
<dbReference type="KEGG" id="rhi:NGR_c22400"/>
<keyword evidence="2" id="KW-1185">Reference proteome</keyword>
<accession>C3MFE3</accession>
<protein>
    <recommendedName>
        <fullName evidence="3">TnsA endonuclease N-terminal domain-containing protein</fullName>
    </recommendedName>
</protein>
<dbReference type="RefSeq" id="WP_012708762.1">
    <property type="nucleotide sequence ID" value="NC_012587.1"/>
</dbReference>
<evidence type="ECO:0000313" key="2">
    <source>
        <dbReference type="Proteomes" id="UP000001054"/>
    </source>
</evidence>
<proteinExistence type="predicted"/>
<dbReference type="STRING" id="394.NGR_c22400"/>
<sequence length="203" mass="22378">MGTGRQSASIQTAVSSTSIRIFYPSATMRCEGGKVFRSQAARDVGCLLDVEPSVVSWRCMPSSALELDHVPDFEVIHDNARIAFVDAHDHEPSVDTAALEQAFGRRGASYRRMSRDELHGGFRLRNAKDLLRYGNYTVPLGDRLRLLGALDENGSMPIAECLNAFQETKPVAGLAAMILNRYLEVDLDDAPLGPETVVRRISR</sequence>
<dbReference type="eggNOG" id="ENOG5032BP9">
    <property type="taxonomic scope" value="Bacteria"/>
</dbReference>
<dbReference type="PATRIC" id="fig|394.7.peg.5061"/>
<dbReference type="EMBL" id="CP001389">
    <property type="protein sequence ID" value="ACP26000.1"/>
    <property type="molecule type" value="Genomic_DNA"/>
</dbReference>
<dbReference type="OrthoDB" id="7909136at2"/>
<gene>
    <name evidence="1" type="ordered locus">NGR_c22400</name>
</gene>
<evidence type="ECO:0000313" key="1">
    <source>
        <dbReference type="EMBL" id="ACP26000.1"/>
    </source>
</evidence>
<organism evidence="1 2">
    <name type="scientific">Sinorhizobium fredii (strain NBRC 101917 / NGR234)</name>
    <dbReference type="NCBI Taxonomy" id="394"/>
    <lineage>
        <taxon>Bacteria</taxon>
        <taxon>Pseudomonadati</taxon>
        <taxon>Pseudomonadota</taxon>
        <taxon>Alphaproteobacteria</taxon>
        <taxon>Hyphomicrobiales</taxon>
        <taxon>Rhizobiaceae</taxon>
        <taxon>Sinorhizobium/Ensifer group</taxon>
        <taxon>Sinorhizobium</taxon>
    </lineage>
</organism>
<dbReference type="Proteomes" id="UP000001054">
    <property type="component" value="Chromosome"/>
</dbReference>
<name>C3MFE3_SINFN</name>